<evidence type="ECO:0000313" key="3">
    <source>
        <dbReference type="Proteomes" id="UP000037392"/>
    </source>
</evidence>
<dbReference type="InterPro" id="IPR036162">
    <property type="entry name" value="Resolvase-like_N_sf"/>
</dbReference>
<dbReference type="PANTHER" id="PTHR30461:SF23">
    <property type="entry name" value="DNA RECOMBINASE-RELATED"/>
    <property type="match status" value="1"/>
</dbReference>
<dbReference type="PANTHER" id="PTHR30461">
    <property type="entry name" value="DNA-INVERTASE FROM LAMBDOID PROPHAGE"/>
    <property type="match status" value="1"/>
</dbReference>
<dbReference type="OrthoDB" id="9784557at2"/>
<accession>A0A0J9C471</accession>
<dbReference type="EMBL" id="ADLK01000019">
    <property type="protein sequence ID" value="KMW19952.1"/>
    <property type="molecule type" value="Genomic_DNA"/>
</dbReference>
<dbReference type="Proteomes" id="UP000037392">
    <property type="component" value="Unassembled WGS sequence"/>
</dbReference>
<evidence type="ECO:0000259" key="1">
    <source>
        <dbReference type="PROSITE" id="PS51737"/>
    </source>
</evidence>
<protein>
    <recommendedName>
        <fullName evidence="1">Recombinase domain-containing protein</fullName>
    </recommendedName>
</protein>
<dbReference type="Gene3D" id="3.40.50.1390">
    <property type="entry name" value="Resolvase, N-terminal catalytic domain"/>
    <property type="match status" value="1"/>
</dbReference>
<dbReference type="Pfam" id="PF07508">
    <property type="entry name" value="Recombinase"/>
    <property type="match status" value="1"/>
</dbReference>
<dbReference type="PATRIC" id="fig|742734.4.peg.2108"/>
<sequence length="554" mass="64706">MFQTIYRAFLYYRLSKEDDLEVSRKNSAQKIKDESNSITNQRGLAHNFLQNHRDILLVDEFSDDGYTGLDYERPGFQKMMAQIKKEKINCLIVKDFSRLGRDYLENCRYIERIFPQMGIRFISINDGYDSAAERMPSDHIIVPFKNLMNETYSRDTSVKIRSHMLVKREEGDFIAPFAVYGYKKDRENTNLLIPDPYASKVVAEIFCMKIKGMSQKGIADHLNDQGILPPLEYKAYTGSRFRTSFKRKDKPEWSENMIARILSNRVYTGVVEQGKVKKVNYKTNRRKSVPRKEWIVCNDKHQPVVDKFVFDIVQHLLETDTRVAPGREVLYPFSGLLYCADCKMPMIRKRDKQGAKEYIYYICSSWKNNGGCSSHRINEKVLSEAVLATLQMYMNVVLDLEQALSKLNCDQISKYKMEQIQQESELVHESEKRVKQSARGLYEDFKGGILNEEEYREFQTLYRTEERNLKTKAKSLQKKLDSFALNAKTQISRINWFKQHGGIAELDRAILALLIRDIKISDGHSLTITFNCRDEFEDSIKRIKREVGEHGKKE</sequence>
<dbReference type="Gene3D" id="3.90.1750.20">
    <property type="entry name" value="Putative Large Serine Recombinase, Chain B, Domain 2"/>
    <property type="match status" value="1"/>
</dbReference>
<dbReference type="GeneID" id="93162099"/>
<gene>
    <name evidence="2" type="ORF">HMPREF9470_01967</name>
</gene>
<dbReference type="Pfam" id="PF00239">
    <property type="entry name" value="Resolvase"/>
    <property type="match status" value="1"/>
</dbReference>
<dbReference type="InterPro" id="IPR006119">
    <property type="entry name" value="Resolv_N"/>
</dbReference>
<comment type="caution">
    <text evidence="2">The sequence shown here is derived from an EMBL/GenBank/DDBJ whole genome shotgun (WGS) entry which is preliminary data.</text>
</comment>
<feature type="domain" description="Recombinase" evidence="1">
    <location>
        <begin position="179"/>
        <end position="323"/>
    </location>
</feature>
<dbReference type="InterPro" id="IPR038109">
    <property type="entry name" value="DNA_bind_recomb_sf"/>
</dbReference>
<name>A0A0J9C471_9FIRM</name>
<dbReference type="InterPro" id="IPR011109">
    <property type="entry name" value="DNA_bind_recombinase_dom"/>
</dbReference>
<proteinExistence type="predicted"/>
<dbReference type="AlphaFoldDB" id="A0A0J9C471"/>
<dbReference type="PROSITE" id="PS51737">
    <property type="entry name" value="RECOMBINASE_DNA_BIND"/>
    <property type="match status" value="1"/>
</dbReference>
<dbReference type="SMART" id="SM00857">
    <property type="entry name" value="Resolvase"/>
    <property type="match status" value="1"/>
</dbReference>
<reference evidence="2 3" key="1">
    <citation type="submission" date="2011-04" db="EMBL/GenBank/DDBJ databases">
        <title>The Genome Sequence of Clostridium citroniae WAL-19142.</title>
        <authorList>
            <consortium name="The Broad Institute Genome Sequencing Platform"/>
            <person name="Earl A."/>
            <person name="Ward D."/>
            <person name="Feldgarden M."/>
            <person name="Gevers D."/>
            <person name="Warren Y.A."/>
            <person name="Tyrrell K.L."/>
            <person name="Citron D.M."/>
            <person name="Goldstein E.J."/>
            <person name="Daigneault M."/>
            <person name="Allen-Vercoe E."/>
            <person name="Young S.K."/>
            <person name="Zeng Q."/>
            <person name="Gargeya S."/>
            <person name="Fitzgerald M."/>
            <person name="Haas B."/>
            <person name="Abouelleil A."/>
            <person name="Alvarado L."/>
            <person name="Arachchi H.M."/>
            <person name="Berlin A."/>
            <person name="Brown A."/>
            <person name="Chapman S.B."/>
            <person name="Chen Z."/>
            <person name="Dunbar C."/>
            <person name="Freedman E."/>
            <person name="Gearin G."/>
            <person name="Gellesch M."/>
            <person name="Goldberg J."/>
            <person name="Griggs A."/>
            <person name="Gujja S."/>
            <person name="Heilman E.R."/>
            <person name="Heiman D."/>
            <person name="Howarth C."/>
            <person name="Larson L."/>
            <person name="Lui A."/>
            <person name="MacDonald P.J."/>
            <person name="Mehta T."/>
            <person name="Montmayeur A."/>
            <person name="Murphy C."/>
            <person name="Neiman D."/>
            <person name="Pearson M."/>
            <person name="Priest M."/>
            <person name="Roberts A."/>
            <person name="Saif S."/>
            <person name="Shea T."/>
            <person name="Shenoy N."/>
            <person name="Sisk P."/>
            <person name="Stolte C."/>
            <person name="Sykes S."/>
            <person name="White J."/>
            <person name="Yandava C."/>
            <person name="Wortman J."/>
            <person name="Nusbaum C."/>
            <person name="Birren B."/>
        </authorList>
    </citation>
    <scope>NUCLEOTIDE SEQUENCE [LARGE SCALE GENOMIC DNA]</scope>
    <source>
        <strain evidence="2 3">WAL-19142</strain>
    </source>
</reference>
<dbReference type="InterPro" id="IPR050639">
    <property type="entry name" value="SSR_resolvase"/>
</dbReference>
<dbReference type="SUPFAM" id="SSF53041">
    <property type="entry name" value="Resolvase-like"/>
    <property type="match status" value="1"/>
</dbReference>
<dbReference type="Pfam" id="PF13408">
    <property type="entry name" value="Zn_ribbon_recom"/>
    <property type="match status" value="1"/>
</dbReference>
<dbReference type="GO" id="GO:0000150">
    <property type="term" value="F:DNA strand exchange activity"/>
    <property type="evidence" value="ECO:0007669"/>
    <property type="project" value="InterPro"/>
</dbReference>
<organism evidence="2 3">
    <name type="scientific">[Clostridium] citroniae WAL-19142</name>
    <dbReference type="NCBI Taxonomy" id="742734"/>
    <lineage>
        <taxon>Bacteria</taxon>
        <taxon>Bacillati</taxon>
        <taxon>Bacillota</taxon>
        <taxon>Clostridia</taxon>
        <taxon>Lachnospirales</taxon>
        <taxon>Lachnospiraceae</taxon>
        <taxon>Enterocloster</taxon>
    </lineage>
</organism>
<dbReference type="RefSeq" id="WP_048929755.1">
    <property type="nucleotide sequence ID" value="NZ_KQ235877.1"/>
</dbReference>
<dbReference type="GO" id="GO:0003677">
    <property type="term" value="F:DNA binding"/>
    <property type="evidence" value="ECO:0007669"/>
    <property type="project" value="InterPro"/>
</dbReference>
<dbReference type="InterPro" id="IPR025827">
    <property type="entry name" value="Zn_ribbon_recom_dom"/>
</dbReference>
<evidence type="ECO:0000313" key="2">
    <source>
        <dbReference type="EMBL" id="KMW19952.1"/>
    </source>
</evidence>